<keyword evidence="3" id="KW-0106">Calcium</keyword>
<keyword evidence="8" id="KW-1185">Reference proteome</keyword>
<dbReference type="PROSITE" id="PS50222">
    <property type="entry name" value="EF_HAND_2"/>
    <property type="match status" value="2"/>
</dbReference>
<dbReference type="EMBL" id="GG662503">
    <property type="protein sequence ID" value="EAR83431.1"/>
    <property type="molecule type" value="Genomic_DNA"/>
</dbReference>
<keyword evidence="2" id="KW-0677">Repeat</keyword>
<evidence type="ECO:0000256" key="1">
    <source>
        <dbReference type="ARBA" id="ARBA00022723"/>
    </source>
</evidence>
<dbReference type="Proteomes" id="UP000009168">
    <property type="component" value="Unassembled WGS sequence"/>
</dbReference>
<dbReference type="SMART" id="SM00054">
    <property type="entry name" value="EFh"/>
    <property type="match status" value="2"/>
</dbReference>
<dbReference type="InParanoid" id="Q22DM3"/>
<reference evidence="8" key="1">
    <citation type="journal article" date="2006" name="PLoS Biol.">
        <title>Macronuclear genome sequence of the ciliate Tetrahymena thermophila, a model eukaryote.</title>
        <authorList>
            <person name="Eisen J.A."/>
            <person name="Coyne R.S."/>
            <person name="Wu M."/>
            <person name="Wu D."/>
            <person name="Thiagarajan M."/>
            <person name="Wortman J.R."/>
            <person name="Badger J.H."/>
            <person name="Ren Q."/>
            <person name="Amedeo P."/>
            <person name="Jones K.M."/>
            <person name="Tallon L.J."/>
            <person name="Delcher A.L."/>
            <person name="Salzberg S.L."/>
            <person name="Silva J.C."/>
            <person name="Haas B.J."/>
            <person name="Majoros W.H."/>
            <person name="Farzad M."/>
            <person name="Carlton J.M."/>
            <person name="Smith R.K. Jr."/>
            <person name="Garg J."/>
            <person name="Pearlman R.E."/>
            <person name="Karrer K.M."/>
            <person name="Sun L."/>
            <person name="Manning G."/>
            <person name="Elde N.C."/>
            <person name="Turkewitz A.P."/>
            <person name="Asai D.J."/>
            <person name="Wilkes D.E."/>
            <person name="Wang Y."/>
            <person name="Cai H."/>
            <person name="Collins K."/>
            <person name="Stewart B.A."/>
            <person name="Lee S.R."/>
            <person name="Wilamowska K."/>
            <person name="Weinberg Z."/>
            <person name="Ruzzo W.L."/>
            <person name="Wloga D."/>
            <person name="Gaertig J."/>
            <person name="Frankel J."/>
            <person name="Tsao C.-C."/>
            <person name="Gorovsky M.A."/>
            <person name="Keeling P.J."/>
            <person name="Waller R.F."/>
            <person name="Patron N.J."/>
            <person name="Cherry J.M."/>
            <person name="Stover N.A."/>
            <person name="Krieger C.J."/>
            <person name="del Toro C."/>
            <person name="Ryder H.F."/>
            <person name="Williamson S.C."/>
            <person name="Barbeau R.A."/>
            <person name="Hamilton E.P."/>
            <person name="Orias E."/>
        </authorList>
    </citation>
    <scope>NUCLEOTIDE SEQUENCE [LARGE SCALE GENOMIC DNA]</scope>
    <source>
        <strain evidence="8">SB210</strain>
    </source>
</reference>
<feature type="domain" description="EF-hand" evidence="6">
    <location>
        <begin position="180"/>
        <end position="215"/>
    </location>
</feature>
<dbReference type="OMA" id="MHFFRER"/>
<dbReference type="HOGENOM" id="CLU_1247547_0_0_1"/>
<dbReference type="GeneID" id="7834595"/>
<evidence type="ECO:0000313" key="7">
    <source>
        <dbReference type="EMBL" id="EAR83431.1"/>
    </source>
</evidence>
<feature type="region of interest" description="Disordered" evidence="5">
    <location>
        <begin position="1"/>
        <end position="30"/>
    </location>
</feature>
<evidence type="ECO:0000256" key="3">
    <source>
        <dbReference type="ARBA" id="ARBA00022837"/>
    </source>
</evidence>
<dbReference type="GO" id="GO:0005509">
    <property type="term" value="F:calcium ion binding"/>
    <property type="evidence" value="ECO:0007669"/>
    <property type="project" value="InterPro"/>
</dbReference>
<dbReference type="AlphaFoldDB" id="Q22DM3"/>
<dbReference type="InterPro" id="IPR018247">
    <property type="entry name" value="EF_Hand_1_Ca_BS"/>
</dbReference>
<keyword evidence="4" id="KW-0175">Coiled coil</keyword>
<keyword evidence="1" id="KW-0479">Metal-binding</keyword>
<name>Q22DM3_TETTS</name>
<dbReference type="KEGG" id="tet:TTHERM_00939200"/>
<proteinExistence type="predicted"/>
<dbReference type="PANTHER" id="PTHR45942">
    <property type="entry name" value="PROTEIN PHOSPATASE 3 REGULATORY SUBUNIT B ALPHA ISOFORM TYPE 1"/>
    <property type="match status" value="1"/>
</dbReference>
<dbReference type="STRING" id="312017.Q22DM3"/>
<evidence type="ECO:0000256" key="5">
    <source>
        <dbReference type="SAM" id="MobiDB-lite"/>
    </source>
</evidence>
<evidence type="ECO:0000256" key="2">
    <source>
        <dbReference type="ARBA" id="ARBA00022737"/>
    </source>
</evidence>
<protein>
    <submittedName>
        <fullName evidence="7">EF hand protein</fullName>
    </submittedName>
</protein>
<accession>Q22DM3</accession>
<dbReference type="SUPFAM" id="SSF47473">
    <property type="entry name" value="EF-hand"/>
    <property type="match status" value="1"/>
</dbReference>
<evidence type="ECO:0000313" key="8">
    <source>
        <dbReference type="Proteomes" id="UP000009168"/>
    </source>
</evidence>
<evidence type="ECO:0000256" key="4">
    <source>
        <dbReference type="SAM" id="Coils"/>
    </source>
</evidence>
<evidence type="ECO:0000259" key="6">
    <source>
        <dbReference type="PROSITE" id="PS50222"/>
    </source>
</evidence>
<dbReference type="InterPro" id="IPR011992">
    <property type="entry name" value="EF-hand-dom_pair"/>
</dbReference>
<sequence length="222" mass="26378">MGNGSSNKKKEKNIDQTLQDLQKNQSRSQKYDPFADVEIQRLREKFRLLSDNKPTLTLNGFKQLLELKTHFFRERIFQLVEAEMTKRNKTDIDFDYFIKVLTPFHPLTSIDSKYKLLFDIYDINADNLISQDDIKATMKIIYSIQISKDKKDNQNQEENYRKRNAELEEVKEAFMANQDYLDSLAKDIMNDFDKDRSGELDFGEFKELVDNLDLQFRLNINF</sequence>
<dbReference type="OrthoDB" id="303546at2759"/>
<dbReference type="InterPro" id="IPR002048">
    <property type="entry name" value="EF_hand_dom"/>
</dbReference>
<organism evidence="7 8">
    <name type="scientific">Tetrahymena thermophila (strain SB210)</name>
    <dbReference type="NCBI Taxonomy" id="312017"/>
    <lineage>
        <taxon>Eukaryota</taxon>
        <taxon>Sar</taxon>
        <taxon>Alveolata</taxon>
        <taxon>Ciliophora</taxon>
        <taxon>Intramacronucleata</taxon>
        <taxon>Oligohymenophorea</taxon>
        <taxon>Hymenostomatida</taxon>
        <taxon>Tetrahymenina</taxon>
        <taxon>Tetrahymenidae</taxon>
        <taxon>Tetrahymena</taxon>
    </lineage>
</organism>
<dbReference type="Gene3D" id="1.10.238.10">
    <property type="entry name" value="EF-hand"/>
    <property type="match status" value="1"/>
</dbReference>
<feature type="coiled-coil region" evidence="4">
    <location>
        <begin position="150"/>
        <end position="177"/>
    </location>
</feature>
<feature type="compositionally biased region" description="Polar residues" evidence="5">
    <location>
        <begin position="15"/>
        <end position="28"/>
    </location>
</feature>
<dbReference type="PROSITE" id="PS00018">
    <property type="entry name" value="EF_HAND_1"/>
    <property type="match status" value="2"/>
</dbReference>
<dbReference type="RefSeq" id="XP_001031094.1">
    <property type="nucleotide sequence ID" value="XM_001031094.1"/>
</dbReference>
<dbReference type="eggNOG" id="ENOG502SYKB">
    <property type="taxonomic scope" value="Eukaryota"/>
</dbReference>
<feature type="domain" description="EF-hand" evidence="6">
    <location>
        <begin position="109"/>
        <end position="144"/>
    </location>
</feature>
<gene>
    <name evidence="7" type="ORF">TTHERM_00939200</name>
</gene>